<protein>
    <submittedName>
        <fullName evidence="2">Uncharacterized protein</fullName>
    </submittedName>
</protein>
<proteinExistence type="predicted"/>
<organism evidence="2 3">
    <name type="scientific">Streptomyces botrytidirepellens</name>
    <dbReference type="NCBI Taxonomy" id="2486417"/>
    <lineage>
        <taxon>Bacteria</taxon>
        <taxon>Bacillati</taxon>
        <taxon>Actinomycetota</taxon>
        <taxon>Actinomycetes</taxon>
        <taxon>Kitasatosporales</taxon>
        <taxon>Streptomycetaceae</taxon>
        <taxon>Streptomyces</taxon>
    </lineage>
</organism>
<dbReference type="EMBL" id="RIBZ01000316">
    <property type="protein sequence ID" value="RNG18248.1"/>
    <property type="molecule type" value="Genomic_DNA"/>
</dbReference>
<evidence type="ECO:0000256" key="1">
    <source>
        <dbReference type="SAM" id="MobiDB-lite"/>
    </source>
</evidence>
<evidence type="ECO:0000313" key="2">
    <source>
        <dbReference type="EMBL" id="RNG18248.1"/>
    </source>
</evidence>
<accession>A0A3M8VKS8</accession>
<name>A0A3M8VKS8_9ACTN</name>
<reference evidence="2 3" key="1">
    <citation type="submission" date="2018-11" db="EMBL/GenBank/DDBJ databases">
        <title>The Potential of Streptomyces as Biocontrol Agents against the Tomato grey mould, Botrytis cinerea (Gray mold) Frontiers in Microbiology.</title>
        <authorList>
            <person name="Li D."/>
        </authorList>
    </citation>
    <scope>NUCLEOTIDE SEQUENCE [LARGE SCALE GENOMIC DNA]</scope>
    <source>
        <strain evidence="2 3">NEAU-LD23</strain>
    </source>
</reference>
<comment type="caution">
    <text evidence="2">The sequence shown here is derived from an EMBL/GenBank/DDBJ whole genome shotgun (WGS) entry which is preliminary data.</text>
</comment>
<sequence>MGAPMVRLFQMRLPVGVLAVEPFGNRHATQELHGQLGHRRRAGRGGGLRAEYVTEHPVQAPPRRAAPPAARPSSCRRISRSRGLVRTTSRPIAAPSRSSCVGKCTAVGA</sequence>
<dbReference type="AlphaFoldDB" id="A0A3M8VKS8"/>
<keyword evidence="3" id="KW-1185">Reference proteome</keyword>
<evidence type="ECO:0000313" key="3">
    <source>
        <dbReference type="Proteomes" id="UP000275401"/>
    </source>
</evidence>
<dbReference type="Proteomes" id="UP000275401">
    <property type="component" value="Unassembled WGS sequence"/>
</dbReference>
<feature type="region of interest" description="Disordered" evidence="1">
    <location>
        <begin position="59"/>
        <end position="98"/>
    </location>
</feature>
<feature type="compositionally biased region" description="Low complexity" evidence="1">
    <location>
        <begin position="61"/>
        <end position="76"/>
    </location>
</feature>
<dbReference type="RefSeq" id="WP_123103925.1">
    <property type="nucleotide sequence ID" value="NZ_RIBZ01000316.1"/>
</dbReference>
<gene>
    <name evidence="2" type="ORF">EEJ42_27270</name>
</gene>